<dbReference type="InParanoid" id="A0A0H2RB39"/>
<dbReference type="OrthoDB" id="1158011at2759"/>
<feature type="transmembrane region" description="Helical" evidence="3">
    <location>
        <begin position="392"/>
        <end position="411"/>
    </location>
</feature>
<organism evidence="5 6">
    <name type="scientific">Schizopora paradoxa</name>
    <dbReference type="NCBI Taxonomy" id="27342"/>
    <lineage>
        <taxon>Eukaryota</taxon>
        <taxon>Fungi</taxon>
        <taxon>Dikarya</taxon>
        <taxon>Basidiomycota</taxon>
        <taxon>Agaricomycotina</taxon>
        <taxon>Agaricomycetes</taxon>
        <taxon>Hymenochaetales</taxon>
        <taxon>Schizoporaceae</taxon>
        <taxon>Schizopora</taxon>
    </lineage>
</organism>
<evidence type="ECO:0000256" key="1">
    <source>
        <dbReference type="ARBA" id="ARBA00022786"/>
    </source>
</evidence>
<feature type="compositionally biased region" description="Polar residues" evidence="2">
    <location>
        <begin position="193"/>
        <end position="230"/>
    </location>
</feature>
<dbReference type="InterPro" id="IPR016135">
    <property type="entry name" value="UBQ-conjugating_enzyme/RWD"/>
</dbReference>
<keyword evidence="3" id="KW-1133">Transmembrane helix</keyword>
<dbReference type="PROSITE" id="PS50127">
    <property type="entry name" value="UBC_2"/>
    <property type="match status" value="1"/>
</dbReference>
<protein>
    <submittedName>
        <fullName evidence="5">UBC-like protein</fullName>
    </submittedName>
</protein>
<gene>
    <name evidence="5" type="ORF">SCHPADRAFT_910103</name>
</gene>
<dbReference type="FunFam" id="3.10.110.10:FF:000086">
    <property type="entry name" value="Ubiquitin-conjugating enzyme E2 J1"/>
    <property type="match status" value="1"/>
</dbReference>
<dbReference type="InterPro" id="IPR000608">
    <property type="entry name" value="UBC"/>
</dbReference>
<proteinExistence type="predicted"/>
<reference evidence="5 6" key="1">
    <citation type="submission" date="2015-04" db="EMBL/GenBank/DDBJ databases">
        <title>Complete genome sequence of Schizopora paradoxa KUC8140, a cosmopolitan wood degrader in East Asia.</title>
        <authorList>
            <consortium name="DOE Joint Genome Institute"/>
            <person name="Min B."/>
            <person name="Park H."/>
            <person name="Jang Y."/>
            <person name="Kim J.-J."/>
            <person name="Kim K.H."/>
            <person name="Pangilinan J."/>
            <person name="Lipzen A."/>
            <person name="Riley R."/>
            <person name="Grigoriev I.V."/>
            <person name="Spatafora J.W."/>
            <person name="Choi I.-G."/>
        </authorList>
    </citation>
    <scope>NUCLEOTIDE SEQUENCE [LARGE SCALE GENOMIC DNA]</scope>
    <source>
        <strain evidence="5 6">KUC8140</strain>
    </source>
</reference>
<keyword evidence="1" id="KW-0833">Ubl conjugation pathway</keyword>
<feature type="domain" description="UBC core" evidence="4">
    <location>
        <begin position="9"/>
        <end position="162"/>
    </location>
</feature>
<keyword evidence="3" id="KW-0472">Membrane</keyword>
<evidence type="ECO:0000256" key="2">
    <source>
        <dbReference type="SAM" id="MobiDB-lite"/>
    </source>
</evidence>
<keyword evidence="6" id="KW-1185">Reference proteome</keyword>
<name>A0A0H2RB39_9AGAM</name>
<dbReference type="SMART" id="SM00212">
    <property type="entry name" value="UBCc"/>
    <property type="match status" value="1"/>
</dbReference>
<dbReference type="PANTHER" id="PTHR24067">
    <property type="entry name" value="UBIQUITIN-CONJUGATING ENZYME E2"/>
    <property type="match status" value="1"/>
</dbReference>
<feature type="region of interest" description="Disordered" evidence="2">
    <location>
        <begin position="164"/>
        <end position="368"/>
    </location>
</feature>
<feature type="compositionally biased region" description="Low complexity" evidence="2">
    <location>
        <begin position="305"/>
        <end position="327"/>
    </location>
</feature>
<feature type="compositionally biased region" description="Low complexity" evidence="2">
    <location>
        <begin position="350"/>
        <end position="366"/>
    </location>
</feature>
<dbReference type="Proteomes" id="UP000053477">
    <property type="component" value="Unassembled WGS sequence"/>
</dbReference>
<dbReference type="Gene3D" id="3.10.110.10">
    <property type="entry name" value="Ubiquitin Conjugating Enzyme"/>
    <property type="match status" value="1"/>
</dbReference>
<evidence type="ECO:0000259" key="4">
    <source>
        <dbReference type="PROSITE" id="PS50127"/>
    </source>
</evidence>
<dbReference type="CDD" id="cd23799">
    <property type="entry name" value="UBCc_UBE2J"/>
    <property type="match status" value="1"/>
</dbReference>
<dbReference type="AlphaFoldDB" id="A0A0H2RB39"/>
<sequence>MATYNKNNSAVKRIMQEAKELSKDPSTDYSASPLEDNLFDWHCTLRGPPGTEFEGGLYHFRIVLPAEYPFKAPSLMMLTPSGRFEVNTKICISFTNYHEELWQPAWGVRTAIIGLQGFFPLKGTAAVGVGSLEAPASERRRLAKLSREWICPHCNLSNLECLPDPPAPSESSSEASGNLEPNNGSAAEDVAQKASQAENTAANSPQTSSADTRVDESLQSADTQAQLPNGPSSSSAPAVPSDSQQREQRIFDGLPGSSETRRQQQQQQQEIEKNDRSGQGSASAYDESPLRRTDDDSSPLEARATSEVVEPSESSSSSAHSLSTSLSQARSREKDGKDESRVVRQRVAISGGMNSNANANSNSGAMRQDDHHALGSAVTHTTPSSSPSRRSLILLDGAIVMLLVWAGALVTRKFF</sequence>
<evidence type="ECO:0000313" key="6">
    <source>
        <dbReference type="Proteomes" id="UP000053477"/>
    </source>
</evidence>
<dbReference type="InterPro" id="IPR050113">
    <property type="entry name" value="Ub_conjugating_enzyme"/>
</dbReference>
<dbReference type="Pfam" id="PF00179">
    <property type="entry name" value="UQ_con"/>
    <property type="match status" value="1"/>
</dbReference>
<dbReference type="EMBL" id="KQ086185">
    <property type="protein sequence ID" value="KLO06728.1"/>
    <property type="molecule type" value="Genomic_DNA"/>
</dbReference>
<evidence type="ECO:0000256" key="3">
    <source>
        <dbReference type="SAM" id="Phobius"/>
    </source>
</evidence>
<dbReference type="STRING" id="27342.A0A0H2RB39"/>
<keyword evidence="3" id="KW-0812">Transmembrane</keyword>
<dbReference type="SUPFAM" id="SSF54495">
    <property type="entry name" value="UBC-like"/>
    <property type="match status" value="1"/>
</dbReference>
<feature type="compositionally biased region" description="Basic and acidic residues" evidence="2">
    <location>
        <begin position="330"/>
        <end position="342"/>
    </location>
</feature>
<evidence type="ECO:0000313" key="5">
    <source>
        <dbReference type="EMBL" id="KLO06728.1"/>
    </source>
</evidence>
<accession>A0A0H2RB39</accession>
<feature type="compositionally biased region" description="Low complexity" evidence="2">
    <location>
        <begin position="231"/>
        <end position="243"/>
    </location>
</feature>